<dbReference type="OrthoDB" id="512570at2"/>
<dbReference type="InterPro" id="IPR013078">
    <property type="entry name" value="His_Pase_superF_clade-1"/>
</dbReference>
<dbReference type="Pfam" id="PF00300">
    <property type="entry name" value="His_Phos_1"/>
    <property type="match status" value="1"/>
</dbReference>
<evidence type="ECO:0008006" key="3">
    <source>
        <dbReference type="Google" id="ProtNLM"/>
    </source>
</evidence>
<dbReference type="AlphaFoldDB" id="A0A0V8GDC0"/>
<dbReference type="EMBL" id="LNQL01000004">
    <property type="protein sequence ID" value="KSU48301.1"/>
    <property type="molecule type" value="Genomic_DNA"/>
</dbReference>
<comment type="caution">
    <text evidence="1">The sequence shown here is derived from an EMBL/GenBank/DDBJ whole genome shotgun (WGS) entry which is preliminary data.</text>
</comment>
<dbReference type="SMART" id="SM00855">
    <property type="entry name" value="PGAM"/>
    <property type="match status" value="1"/>
</dbReference>
<dbReference type="PANTHER" id="PTHR48100">
    <property type="entry name" value="BROAD-SPECIFICITY PHOSPHATASE YOR283W-RELATED"/>
    <property type="match status" value="1"/>
</dbReference>
<dbReference type="RefSeq" id="WP_058265620.1">
    <property type="nucleotide sequence ID" value="NZ_FMYN01000004.1"/>
</dbReference>
<dbReference type="Gene3D" id="3.40.50.1240">
    <property type="entry name" value="Phosphoglycerate mutase-like"/>
    <property type="match status" value="1"/>
</dbReference>
<sequence length="179" mass="20199">MSTIYLIRHCETTGQAPEAPLTPRGEEQAQRLCTQLFELPITHLISSPYRRALDSIQPLATALKLPVAQEEDLKERRLSAIPLDDWQDHLLRTFIDPDYTCPGGESSRIATERITRVVEKALQQHDGSILVTHGNLLSLYLHSIDPTFGFEESLQLKNPDIFKVTQVGDVISFQSIDLH</sequence>
<dbReference type="PANTHER" id="PTHR48100:SF1">
    <property type="entry name" value="HISTIDINE PHOSPHATASE FAMILY PROTEIN-RELATED"/>
    <property type="match status" value="1"/>
</dbReference>
<evidence type="ECO:0000313" key="2">
    <source>
        <dbReference type="Proteomes" id="UP000053797"/>
    </source>
</evidence>
<proteinExistence type="predicted"/>
<dbReference type="SUPFAM" id="SSF53254">
    <property type="entry name" value="Phosphoglycerate mutase-like"/>
    <property type="match status" value="1"/>
</dbReference>
<name>A0A0V8GDC0_9BACL</name>
<evidence type="ECO:0000313" key="1">
    <source>
        <dbReference type="EMBL" id="KSU48301.1"/>
    </source>
</evidence>
<dbReference type="InterPro" id="IPR050275">
    <property type="entry name" value="PGM_Phosphatase"/>
</dbReference>
<protein>
    <recommendedName>
        <fullName evidence="3">Phosphoglycerate mutase</fullName>
    </recommendedName>
</protein>
<organism evidence="1 2">
    <name type="scientific">Exiguobacterium indicum</name>
    <dbReference type="NCBI Taxonomy" id="296995"/>
    <lineage>
        <taxon>Bacteria</taxon>
        <taxon>Bacillati</taxon>
        <taxon>Bacillota</taxon>
        <taxon>Bacilli</taxon>
        <taxon>Bacillales</taxon>
        <taxon>Bacillales Family XII. Incertae Sedis</taxon>
        <taxon>Exiguobacterium</taxon>
    </lineage>
</organism>
<accession>A0A0V8GDC0</accession>
<dbReference type="CDD" id="cd07067">
    <property type="entry name" value="HP_PGM_like"/>
    <property type="match status" value="1"/>
</dbReference>
<dbReference type="InterPro" id="IPR029033">
    <property type="entry name" value="His_PPase_superfam"/>
</dbReference>
<dbReference type="GO" id="GO:0005737">
    <property type="term" value="C:cytoplasm"/>
    <property type="evidence" value="ECO:0007669"/>
    <property type="project" value="TreeGrafter"/>
</dbReference>
<dbReference type="GO" id="GO:0016791">
    <property type="term" value="F:phosphatase activity"/>
    <property type="evidence" value="ECO:0007669"/>
    <property type="project" value="TreeGrafter"/>
</dbReference>
<dbReference type="Proteomes" id="UP000053797">
    <property type="component" value="Unassembled WGS sequence"/>
</dbReference>
<gene>
    <name evidence="1" type="ORF">AS033_11800</name>
</gene>
<reference evidence="1 2" key="1">
    <citation type="journal article" date="2015" name="Int. J. Syst. Evol. Microbiol.">
        <title>Exiguobacterium enclense sp. nov., isolated from sediment.</title>
        <authorList>
            <person name="Dastager S.G."/>
            <person name="Mawlankar R."/>
            <person name="Sonalkar V.V."/>
            <person name="Thorat M.N."/>
            <person name="Mual P."/>
            <person name="Verma A."/>
            <person name="Krishnamurthi S."/>
            <person name="Tang S.K."/>
            <person name="Li W.J."/>
        </authorList>
    </citation>
    <scope>NUCLEOTIDE SEQUENCE [LARGE SCALE GENOMIC DNA]</scope>
    <source>
        <strain evidence="1 2">NIO-1109</strain>
    </source>
</reference>